<dbReference type="InterPro" id="IPR000515">
    <property type="entry name" value="MetI-like"/>
</dbReference>
<dbReference type="EMBL" id="JAVHUY010000033">
    <property type="protein sequence ID" value="MDQ7908755.1"/>
    <property type="molecule type" value="Genomic_DNA"/>
</dbReference>
<comment type="similarity">
    <text evidence="7">Belongs to the binding-protein-dependent transport system permease family.</text>
</comment>
<feature type="domain" description="ABC transmembrane type-1" evidence="8">
    <location>
        <begin position="72"/>
        <end position="281"/>
    </location>
</feature>
<keyword evidence="6 7" id="KW-0472">Membrane</keyword>
<reference evidence="9 10" key="1">
    <citation type="submission" date="2023-08" db="EMBL/GenBank/DDBJ databases">
        <title>Phytohabitans sansha sp. nov., isolated from marine sediment.</title>
        <authorList>
            <person name="Zhao Y."/>
            <person name="Yi K."/>
        </authorList>
    </citation>
    <scope>NUCLEOTIDE SEQUENCE [LARGE SCALE GENOMIC DNA]</scope>
    <source>
        <strain evidence="9 10">ZYX-F-186</strain>
    </source>
</reference>
<dbReference type="RefSeq" id="WP_308716022.1">
    <property type="nucleotide sequence ID" value="NZ_JAVHUY010000033.1"/>
</dbReference>
<dbReference type="Proteomes" id="UP001230908">
    <property type="component" value="Unassembled WGS sequence"/>
</dbReference>
<feature type="transmembrane region" description="Helical" evidence="7">
    <location>
        <begin position="109"/>
        <end position="129"/>
    </location>
</feature>
<evidence type="ECO:0000256" key="3">
    <source>
        <dbReference type="ARBA" id="ARBA00022475"/>
    </source>
</evidence>
<keyword evidence="10" id="KW-1185">Reference proteome</keyword>
<keyword evidence="2 7" id="KW-0813">Transport</keyword>
<evidence type="ECO:0000256" key="2">
    <source>
        <dbReference type="ARBA" id="ARBA00022448"/>
    </source>
</evidence>
<name>A0ABU0ZP17_9ACTN</name>
<dbReference type="PANTHER" id="PTHR30193:SF37">
    <property type="entry name" value="INNER MEMBRANE ABC TRANSPORTER PERMEASE PROTEIN YCJO"/>
    <property type="match status" value="1"/>
</dbReference>
<dbReference type="CDD" id="cd06261">
    <property type="entry name" value="TM_PBP2"/>
    <property type="match status" value="1"/>
</dbReference>
<evidence type="ECO:0000259" key="8">
    <source>
        <dbReference type="PROSITE" id="PS50928"/>
    </source>
</evidence>
<organism evidence="9 10">
    <name type="scientific">Phytohabitans maris</name>
    <dbReference type="NCBI Taxonomy" id="3071409"/>
    <lineage>
        <taxon>Bacteria</taxon>
        <taxon>Bacillati</taxon>
        <taxon>Actinomycetota</taxon>
        <taxon>Actinomycetes</taxon>
        <taxon>Micromonosporales</taxon>
        <taxon>Micromonosporaceae</taxon>
    </lineage>
</organism>
<comment type="caution">
    <text evidence="9">The sequence shown here is derived from an EMBL/GenBank/DDBJ whole genome shotgun (WGS) entry which is preliminary data.</text>
</comment>
<feature type="transmembrane region" description="Helical" evidence="7">
    <location>
        <begin position="156"/>
        <end position="181"/>
    </location>
</feature>
<dbReference type="PROSITE" id="PS50928">
    <property type="entry name" value="ABC_TM1"/>
    <property type="match status" value="1"/>
</dbReference>
<evidence type="ECO:0000256" key="6">
    <source>
        <dbReference type="ARBA" id="ARBA00023136"/>
    </source>
</evidence>
<keyword evidence="3" id="KW-1003">Cell membrane</keyword>
<feature type="transmembrane region" description="Helical" evidence="7">
    <location>
        <begin position="201"/>
        <end position="221"/>
    </location>
</feature>
<evidence type="ECO:0000313" key="9">
    <source>
        <dbReference type="EMBL" id="MDQ7908755.1"/>
    </source>
</evidence>
<comment type="subcellular location">
    <subcellularLocation>
        <location evidence="1 7">Cell membrane</location>
        <topology evidence="1 7">Multi-pass membrane protein</topology>
    </subcellularLocation>
</comment>
<feature type="transmembrane region" description="Helical" evidence="7">
    <location>
        <begin position="21"/>
        <end position="42"/>
    </location>
</feature>
<dbReference type="InterPro" id="IPR051393">
    <property type="entry name" value="ABC_transporter_permease"/>
</dbReference>
<dbReference type="Gene3D" id="1.10.3720.10">
    <property type="entry name" value="MetI-like"/>
    <property type="match status" value="1"/>
</dbReference>
<dbReference type="InterPro" id="IPR035906">
    <property type="entry name" value="MetI-like_sf"/>
</dbReference>
<dbReference type="Pfam" id="PF00528">
    <property type="entry name" value="BPD_transp_1"/>
    <property type="match status" value="1"/>
</dbReference>
<keyword evidence="5 7" id="KW-1133">Transmembrane helix</keyword>
<proteinExistence type="inferred from homology"/>
<protein>
    <submittedName>
        <fullName evidence="9">Sugar ABC transporter permease</fullName>
    </submittedName>
</protein>
<keyword evidence="4 7" id="KW-0812">Transmembrane</keyword>
<evidence type="ECO:0000256" key="1">
    <source>
        <dbReference type="ARBA" id="ARBA00004651"/>
    </source>
</evidence>
<feature type="transmembrane region" description="Helical" evidence="7">
    <location>
        <begin position="262"/>
        <end position="286"/>
    </location>
</feature>
<evidence type="ECO:0000313" key="10">
    <source>
        <dbReference type="Proteomes" id="UP001230908"/>
    </source>
</evidence>
<dbReference type="PANTHER" id="PTHR30193">
    <property type="entry name" value="ABC TRANSPORTER PERMEASE PROTEIN"/>
    <property type="match status" value="1"/>
</dbReference>
<evidence type="ECO:0000256" key="5">
    <source>
        <dbReference type="ARBA" id="ARBA00022989"/>
    </source>
</evidence>
<dbReference type="SUPFAM" id="SSF161098">
    <property type="entry name" value="MetI-like"/>
    <property type="match status" value="1"/>
</dbReference>
<evidence type="ECO:0000256" key="7">
    <source>
        <dbReference type="RuleBase" id="RU363032"/>
    </source>
</evidence>
<evidence type="ECO:0000256" key="4">
    <source>
        <dbReference type="ARBA" id="ARBA00022692"/>
    </source>
</evidence>
<gene>
    <name evidence="9" type="ORF">RB614_29910</name>
</gene>
<feature type="transmembrane region" description="Helical" evidence="7">
    <location>
        <begin position="76"/>
        <end position="97"/>
    </location>
</feature>
<accession>A0ABU0ZP17</accession>
<sequence length="297" mass="31760">MSASPLRANVQWASYAMVAPAYVLMAIFAVVPTLLVFALAFFNYDPLAGTITWAGVDNFVAAGESGEATNATLNTLLYAVLTVPVTLIAGLLAALAMNRLGRGSTLWRSVYFLPSAATLAAMAVVWQWLYYPDSGLVDRTFGQVTGVRAWLESDTWAMPAMAVIGSWQAIGMATIILLAGLASVPRHLYEAAFLDGAGPFATFRTVTLPALTPTLLFVTVLTTRNALSVFDQIKVITQGGPDTATETLAFALFRRGITYLDIGGASVLTMILLILTLAVVSAQFVLTQRRVNVEGRK</sequence>